<evidence type="ECO:0000256" key="8">
    <source>
        <dbReference type="SAM" id="Phobius"/>
    </source>
</evidence>
<dbReference type="PROSITE" id="PS00086">
    <property type="entry name" value="CYTOCHROME_P450"/>
    <property type="match status" value="1"/>
</dbReference>
<accession>A0ABQ8G8A1</accession>
<keyword evidence="5 7" id="KW-0408">Iron</keyword>
<keyword evidence="6 7" id="KW-0503">Monooxygenase</keyword>
<organism evidence="9 10">
    <name type="scientific">Macrophomina phaseolina</name>
    <dbReference type="NCBI Taxonomy" id="35725"/>
    <lineage>
        <taxon>Eukaryota</taxon>
        <taxon>Fungi</taxon>
        <taxon>Dikarya</taxon>
        <taxon>Ascomycota</taxon>
        <taxon>Pezizomycotina</taxon>
        <taxon>Dothideomycetes</taxon>
        <taxon>Dothideomycetes incertae sedis</taxon>
        <taxon>Botryosphaeriales</taxon>
        <taxon>Botryosphaeriaceae</taxon>
        <taxon>Macrophomina</taxon>
    </lineage>
</organism>
<keyword evidence="8" id="KW-0812">Transmembrane</keyword>
<evidence type="ECO:0000256" key="6">
    <source>
        <dbReference type="ARBA" id="ARBA00023033"/>
    </source>
</evidence>
<evidence type="ECO:0000256" key="5">
    <source>
        <dbReference type="ARBA" id="ARBA00023004"/>
    </source>
</evidence>
<keyword evidence="8" id="KW-0472">Membrane</keyword>
<keyword evidence="7" id="KW-0349">Heme</keyword>
<dbReference type="EMBL" id="JAGTJR010000015">
    <property type="protein sequence ID" value="KAH7048216.1"/>
    <property type="molecule type" value="Genomic_DNA"/>
</dbReference>
<comment type="similarity">
    <text evidence="2 7">Belongs to the cytochrome P450 family.</text>
</comment>
<name>A0ABQ8G8A1_9PEZI</name>
<comment type="cofactor">
    <cofactor evidence="1">
        <name>heme</name>
        <dbReference type="ChEBI" id="CHEBI:30413"/>
    </cofactor>
</comment>
<dbReference type="Pfam" id="PF00067">
    <property type="entry name" value="p450"/>
    <property type="match status" value="1"/>
</dbReference>
<dbReference type="Proteomes" id="UP000774617">
    <property type="component" value="Unassembled WGS sequence"/>
</dbReference>
<dbReference type="InterPro" id="IPR001128">
    <property type="entry name" value="Cyt_P450"/>
</dbReference>
<dbReference type="InterPro" id="IPR036396">
    <property type="entry name" value="Cyt_P450_sf"/>
</dbReference>
<gene>
    <name evidence="9" type="ORF">B0J12DRAFT_728890</name>
</gene>
<keyword evidence="8" id="KW-1133">Transmembrane helix</keyword>
<dbReference type="Gene3D" id="1.10.630.10">
    <property type="entry name" value="Cytochrome P450"/>
    <property type="match status" value="1"/>
</dbReference>
<evidence type="ECO:0000313" key="9">
    <source>
        <dbReference type="EMBL" id="KAH7048216.1"/>
    </source>
</evidence>
<sequence length="503" mass="56140">MAMSSLVQLCDSSTSLALASGCILVAIFLFLRNRAPKLNFPVVGDPAATDCRDALEEGTRLYPDTPWLLPLQDPMVILPAWAAAEIKSLPENQASLNKELYIRFLGRYTMMGQDDDEMVAVIKHDLTRSLPDVVDGLIDEARYAIQANLGKCTGWTPSSVFEKMARIVTMINGRAFVGLPLSRDDDWINSTIAYTSEGEIVASSLRPFPALIRPLVAPFLPAVRNLRKNQALVAARTRPLINAHFSAAATPGDEKQDLSRSGRLLTWLLGRYKHQPSPSEITRDYLLSCTASIPIPAGLLTHLLYELASRPEYLQPLRDELAAAMETTKRFDFTFLSRLDKMDSFIRETQRLNSHGLVMMTRRTTSAIKLSDGSVIPKGVSIGVSNHTLNRSPEHYPQPDEFQGFRFYELRQRSEENARKYQFASTSLENLNWGYGTHACPGRYFASALVKLVLALVLSNYDVELSEGKKPENMVFGVMVIPNPFAQLQFKSRTPLPGLELQE</sequence>
<dbReference type="CDD" id="cd11041">
    <property type="entry name" value="CYP503A1-like"/>
    <property type="match status" value="1"/>
</dbReference>
<evidence type="ECO:0000256" key="1">
    <source>
        <dbReference type="ARBA" id="ARBA00001971"/>
    </source>
</evidence>
<dbReference type="PRINTS" id="PR00465">
    <property type="entry name" value="EP450IV"/>
</dbReference>
<evidence type="ECO:0000256" key="3">
    <source>
        <dbReference type="ARBA" id="ARBA00022723"/>
    </source>
</evidence>
<keyword evidence="10" id="KW-1185">Reference proteome</keyword>
<dbReference type="InterPro" id="IPR017972">
    <property type="entry name" value="Cyt_P450_CS"/>
</dbReference>
<dbReference type="PANTHER" id="PTHR46206:SF6">
    <property type="entry name" value="CYTOCHROME P450 MONOOXYGENASE AN1598-RELATED"/>
    <property type="match status" value="1"/>
</dbReference>
<proteinExistence type="inferred from homology"/>
<keyword evidence="4 7" id="KW-0560">Oxidoreductase</keyword>
<comment type="caution">
    <text evidence="9">The sequence shown here is derived from an EMBL/GenBank/DDBJ whole genome shotgun (WGS) entry which is preliminary data.</text>
</comment>
<dbReference type="InterPro" id="IPR002403">
    <property type="entry name" value="Cyt_P450_E_grp-IV"/>
</dbReference>
<dbReference type="PANTHER" id="PTHR46206">
    <property type="entry name" value="CYTOCHROME P450"/>
    <property type="match status" value="1"/>
</dbReference>
<evidence type="ECO:0000313" key="10">
    <source>
        <dbReference type="Proteomes" id="UP000774617"/>
    </source>
</evidence>
<protein>
    <submittedName>
        <fullName evidence="9">Cytochrome P450</fullName>
    </submittedName>
</protein>
<evidence type="ECO:0000256" key="7">
    <source>
        <dbReference type="RuleBase" id="RU000461"/>
    </source>
</evidence>
<evidence type="ECO:0000256" key="4">
    <source>
        <dbReference type="ARBA" id="ARBA00023002"/>
    </source>
</evidence>
<reference evidence="9 10" key="1">
    <citation type="journal article" date="2021" name="Nat. Commun.">
        <title>Genetic determinants of endophytism in the Arabidopsis root mycobiome.</title>
        <authorList>
            <person name="Mesny F."/>
            <person name="Miyauchi S."/>
            <person name="Thiergart T."/>
            <person name="Pickel B."/>
            <person name="Atanasova L."/>
            <person name="Karlsson M."/>
            <person name="Huettel B."/>
            <person name="Barry K.W."/>
            <person name="Haridas S."/>
            <person name="Chen C."/>
            <person name="Bauer D."/>
            <person name="Andreopoulos W."/>
            <person name="Pangilinan J."/>
            <person name="LaButti K."/>
            <person name="Riley R."/>
            <person name="Lipzen A."/>
            <person name="Clum A."/>
            <person name="Drula E."/>
            <person name="Henrissat B."/>
            <person name="Kohler A."/>
            <person name="Grigoriev I.V."/>
            <person name="Martin F.M."/>
            <person name="Hacquard S."/>
        </authorList>
    </citation>
    <scope>NUCLEOTIDE SEQUENCE [LARGE SCALE GENOMIC DNA]</scope>
    <source>
        <strain evidence="9 10">MPI-SDFR-AT-0080</strain>
    </source>
</reference>
<keyword evidence="3 7" id="KW-0479">Metal-binding</keyword>
<feature type="transmembrane region" description="Helical" evidence="8">
    <location>
        <begin position="12"/>
        <end position="31"/>
    </location>
</feature>
<dbReference type="SUPFAM" id="SSF48264">
    <property type="entry name" value="Cytochrome P450"/>
    <property type="match status" value="1"/>
</dbReference>
<evidence type="ECO:0000256" key="2">
    <source>
        <dbReference type="ARBA" id="ARBA00010617"/>
    </source>
</evidence>